<dbReference type="Gene3D" id="2.10.80.10">
    <property type="entry name" value="Lipase, subunit A"/>
    <property type="match status" value="1"/>
</dbReference>
<dbReference type="Pfam" id="PF06607">
    <property type="entry name" value="Prokineticin"/>
    <property type="match status" value="1"/>
</dbReference>
<comment type="similarity">
    <text evidence="2">Belongs to the AVIT (prokineticin) family.</text>
</comment>
<evidence type="ECO:0000256" key="6">
    <source>
        <dbReference type="ARBA" id="ARBA00023259"/>
    </source>
</evidence>
<sequence>CERDSQCSKGRCCAGSMWLHGLRLCTSLGHHGDECHPYAYKLQYRALCPCLPSLSCAKWTEGTYRCTGNFKS</sequence>
<accession>A0A0M3SBK4</accession>
<dbReference type="GO" id="GO:0005576">
    <property type="term" value="C:extracellular region"/>
    <property type="evidence" value="ECO:0007669"/>
    <property type="project" value="UniProtKB-SubCell"/>
</dbReference>
<name>A0A0M3SBK4_LATCH</name>
<comment type="subcellular location">
    <subcellularLocation>
        <location evidence="1">Secreted</location>
    </subcellularLocation>
</comment>
<keyword evidence="5" id="KW-1015">Disulfide bond</keyword>
<evidence type="ECO:0000256" key="4">
    <source>
        <dbReference type="ARBA" id="ARBA00022656"/>
    </source>
</evidence>
<feature type="domain" description="Prokineticin" evidence="7">
    <location>
        <begin position="1"/>
        <end position="67"/>
    </location>
</feature>
<evidence type="ECO:0000313" key="8">
    <source>
        <dbReference type="EMBL" id="ALD51288.1"/>
    </source>
</evidence>
<keyword evidence="6" id="KW-1213">G-protein coupled receptor impairing toxin</keyword>
<reference evidence="8" key="1">
    <citation type="journal article" date="2015" name="Mol. Biol. Evol.">
        <title>Prevertebrate Local Gene Duplication Facilitated Expansion of the Neuropeptide GPCR Superfamily.</title>
        <authorList>
            <person name="Yun S."/>
            <person name="Furlong M."/>
            <person name="Sim M."/>
            <person name="Cho M."/>
            <person name="Park S."/>
            <person name="Cho E.B."/>
            <person name="Reyes-Alcaraz A."/>
            <person name="Hwang J.I."/>
            <person name="Kim J."/>
            <person name="Seong J.Y."/>
        </authorList>
    </citation>
    <scope>NUCLEOTIDE SEQUENCE</scope>
</reference>
<dbReference type="GO" id="GO:0090729">
    <property type="term" value="F:toxin activity"/>
    <property type="evidence" value="ECO:0007669"/>
    <property type="project" value="UniProtKB-KW"/>
</dbReference>
<dbReference type="AlphaFoldDB" id="A0A0M3SBK4"/>
<dbReference type="GO" id="GO:0001935">
    <property type="term" value="P:endothelial cell proliferation"/>
    <property type="evidence" value="ECO:0007669"/>
    <property type="project" value="TreeGrafter"/>
</dbReference>
<evidence type="ECO:0000256" key="1">
    <source>
        <dbReference type="ARBA" id="ARBA00004613"/>
    </source>
</evidence>
<feature type="non-terminal residue" evidence="8">
    <location>
        <position position="72"/>
    </location>
</feature>
<dbReference type="InterPro" id="IPR023569">
    <property type="entry name" value="Prokineticin_domain"/>
</dbReference>
<dbReference type="SUPFAM" id="SSF57190">
    <property type="entry name" value="Colipase-like"/>
    <property type="match status" value="2"/>
</dbReference>
<dbReference type="PANTHER" id="PTHR18821:SF2">
    <property type="entry name" value="DICKKOPF-RELATED PROTEIN 3-LIKE"/>
    <property type="match status" value="1"/>
</dbReference>
<dbReference type="PANTHER" id="PTHR18821">
    <property type="entry name" value="PROKINETICIN"/>
    <property type="match status" value="1"/>
</dbReference>
<organism evidence="8">
    <name type="scientific">Latimeria chalumnae</name>
    <name type="common">Coelacanth</name>
    <dbReference type="NCBI Taxonomy" id="7897"/>
    <lineage>
        <taxon>Eukaryota</taxon>
        <taxon>Metazoa</taxon>
        <taxon>Chordata</taxon>
        <taxon>Craniata</taxon>
        <taxon>Vertebrata</taxon>
        <taxon>Euteleostomi</taxon>
        <taxon>Coelacanthiformes</taxon>
        <taxon>Coelacanthidae</taxon>
        <taxon>Latimeria</taxon>
    </lineage>
</organism>
<evidence type="ECO:0000256" key="2">
    <source>
        <dbReference type="ARBA" id="ARBA00006999"/>
    </source>
</evidence>
<evidence type="ECO:0000256" key="3">
    <source>
        <dbReference type="ARBA" id="ARBA00022525"/>
    </source>
</evidence>
<proteinExistence type="evidence at transcript level"/>
<dbReference type="EMBL" id="KT202338">
    <property type="protein sequence ID" value="ALD51288.1"/>
    <property type="molecule type" value="mRNA"/>
</dbReference>
<keyword evidence="4" id="KW-0800">Toxin</keyword>
<evidence type="ECO:0000259" key="7">
    <source>
        <dbReference type="Pfam" id="PF06607"/>
    </source>
</evidence>
<gene>
    <name evidence="8" type="primary">PROK3</name>
</gene>
<feature type="non-terminal residue" evidence="8">
    <location>
        <position position="1"/>
    </location>
</feature>
<keyword evidence="3" id="KW-0964">Secreted</keyword>
<protein>
    <submittedName>
        <fullName evidence="8">Prokineticin 3</fullName>
    </submittedName>
</protein>
<dbReference type="InterPro" id="IPR009523">
    <property type="entry name" value="Prokineticin"/>
</dbReference>
<evidence type="ECO:0000256" key="5">
    <source>
        <dbReference type="ARBA" id="ARBA00023157"/>
    </source>
</evidence>